<evidence type="ECO:0000313" key="2">
    <source>
        <dbReference type="Proteomes" id="UP000305222"/>
    </source>
</evidence>
<dbReference type="Proteomes" id="UP000305222">
    <property type="component" value="Unassembled WGS sequence"/>
</dbReference>
<sequence length="53" mass="6252">MVNKNVEDYLQEGIYGQKQNKPEERNMYLTTLRERVEIALTIGQVMQSNVYSE</sequence>
<dbReference type="InterPro" id="IPR029064">
    <property type="entry name" value="Ribosomal_eL30-like_sf"/>
</dbReference>
<comment type="caution">
    <text evidence="1">The sequence shown here is derived from an EMBL/GenBank/DDBJ whole genome shotgun (WGS) entry which is preliminary data.</text>
</comment>
<proteinExistence type="predicted"/>
<name>A0A4V5TP65_9BACI</name>
<dbReference type="Gene3D" id="3.30.1330.30">
    <property type="match status" value="1"/>
</dbReference>
<accession>A0A4V5TP65</accession>
<gene>
    <name evidence="1" type="ORF">FC699_37115</name>
</gene>
<feature type="non-terminal residue" evidence="1">
    <location>
        <position position="53"/>
    </location>
</feature>
<dbReference type="EMBL" id="SZON01003834">
    <property type="protein sequence ID" value="TKI78553.1"/>
    <property type="molecule type" value="Genomic_DNA"/>
</dbReference>
<reference evidence="1 2" key="1">
    <citation type="journal article" date="2019" name="Environ. Microbiol.">
        <title>An active ?-lactamase is a part of an orchestrated cell wall stress resistance network of Bacillus subtilis and related rhizosphere species.</title>
        <authorList>
            <person name="Bucher T."/>
            <person name="Keren-Paz A."/>
            <person name="Hausser J."/>
            <person name="Olender T."/>
            <person name="Cytryn E."/>
            <person name="Kolodkin-Gal I."/>
        </authorList>
    </citation>
    <scope>NUCLEOTIDE SEQUENCE [LARGE SCALE GENOMIC DNA]</scope>
    <source>
        <strain evidence="1 2">I5</strain>
    </source>
</reference>
<dbReference type="AlphaFoldDB" id="A0A4V5TP65"/>
<dbReference type="SUPFAM" id="SSF160515">
    <property type="entry name" value="YueI-like"/>
    <property type="match status" value="1"/>
</dbReference>
<dbReference type="InterPro" id="IPR012543">
    <property type="entry name" value="DUF1694"/>
</dbReference>
<evidence type="ECO:0000313" key="1">
    <source>
        <dbReference type="EMBL" id="TKI78553.1"/>
    </source>
</evidence>
<protein>
    <submittedName>
        <fullName evidence="1">DUF1694 domain-containing protein</fullName>
    </submittedName>
</protein>
<organism evidence="1 2">
    <name type="scientific">Bacillus wiedmannii</name>
    <dbReference type="NCBI Taxonomy" id="1890302"/>
    <lineage>
        <taxon>Bacteria</taxon>
        <taxon>Bacillati</taxon>
        <taxon>Bacillota</taxon>
        <taxon>Bacilli</taxon>
        <taxon>Bacillales</taxon>
        <taxon>Bacillaceae</taxon>
        <taxon>Bacillus</taxon>
        <taxon>Bacillus cereus group</taxon>
    </lineage>
</organism>
<dbReference type="Pfam" id="PF07997">
    <property type="entry name" value="DUF1694"/>
    <property type="match status" value="1"/>
</dbReference>